<dbReference type="InterPro" id="IPR036390">
    <property type="entry name" value="WH_DNA-bd_sf"/>
</dbReference>
<organism evidence="6 7">
    <name type="scientific">Loigolactobacillus binensis</name>
    <dbReference type="NCBI Taxonomy" id="2559922"/>
    <lineage>
        <taxon>Bacteria</taxon>
        <taxon>Bacillati</taxon>
        <taxon>Bacillota</taxon>
        <taxon>Bacilli</taxon>
        <taxon>Lactobacillales</taxon>
        <taxon>Lactobacillaceae</taxon>
        <taxon>Loigolactobacillus</taxon>
    </lineage>
</organism>
<accession>A0ABW3ECP7</accession>
<dbReference type="Pfam" id="PF00126">
    <property type="entry name" value="HTH_1"/>
    <property type="match status" value="1"/>
</dbReference>
<dbReference type="PROSITE" id="PS50931">
    <property type="entry name" value="HTH_LYSR"/>
    <property type="match status" value="1"/>
</dbReference>
<protein>
    <submittedName>
        <fullName evidence="6">LysR substrate-binding domain-containing protein</fullName>
    </submittedName>
</protein>
<reference evidence="7" key="1">
    <citation type="journal article" date="2019" name="Int. J. Syst. Evol. Microbiol.">
        <title>The Global Catalogue of Microorganisms (GCM) 10K type strain sequencing project: providing services to taxonomists for standard genome sequencing and annotation.</title>
        <authorList>
            <consortium name="The Broad Institute Genomics Platform"/>
            <consortium name="The Broad Institute Genome Sequencing Center for Infectious Disease"/>
            <person name="Wu L."/>
            <person name="Ma J."/>
        </authorList>
    </citation>
    <scope>NUCLEOTIDE SEQUENCE [LARGE SCALE GENOMIC DNA]</scope>
    <source>
        <strain evidence="7">CCM 8925</strain>
    </source>
</reference>
<dbReference type="PRINTS" id="PR00039">
    <property type="entry name" value="HTHLYSR"/>
</dbReference>
<evidence type="ECO:0000256" key="2">
    <source>
        <dbReference type="ARBA" id="ARBA00023015"/>
    </source>
</evidence>
<keyword evidence="3" id="KW-0238">DNA-binding</keyword>
<evidence type="ECO:0000256" key="4">
    <source>
        <dbReference type="ARBA" id="ARBA00023163"/>
    </source>
</evidence>
<name>A0ABW3ECP7_9LACO</name>
<evidence type="ECO:0000256" key="3">
    <source>
        <dbReference type="ARBA" id="ARBA00023125"/>
    </source>
</evidence>
<dbReference type="Pfam" id="PF03466">
    <property type="entry name" value="LysR_substrate"/>
    <property type="match status" value="1"/>
</dbReference>
<dbReference type="Gene3D" id="1.10.10.10">
    <property type="entry name" value="Winged helix-like DNA-binding domain superfamily/Winged helix DNA-binding domain"/>
    <property type="match status" value="1"/>
</dbReference>
<dbReference type="RefSeq" id="WP_137637127.1">
    <property type="nucleotide sequence ID" value="NZ_BJDN01000005.1"/>
</dbReference>
<keyword evidence="2" id="KW-0805">Transcription regulation</keyword>
<dbReference type="InterPro" id="IPR000847">
    <property type="entry name" value="LysR_HTH_N"/>
</dbReference>
<dbReference type="CDD" id="cd05466">
    <property type="entry name" value="PBP2_LTTR_substrate"/>
    <property type="match status" value="1"/>
</dbReference>
<keyword evidence="4" id="KW-0804">Transcription</keyword>
<proteinExistence type="inferred from homology"/>
<evidence type="ECO:0000256" key="1">
    <source>
        <dbReference type="ARBA" id="ARBA00009437"/>
    </source>
</evidence>
<dbReference type="InterPro" id="IPR005119">
    <property type="entry name" value="LysR_subst-bd"/>
</dbReference>
<comment type="caution">
    <text evidence="6">The sequence shown here is derived from an EMBL/GenBank/DDBJ whole genome shotgun (WGS) entry which is preliminary data.</text>
</comment>
<dbReference type="SUPFAM" id="SSF53850">
    <property type="entry name" value="Periplasmic binding protein-like II"/>
    <property type="match status" value="1"/>
</dbReference>
<dbReference type="PANTHER" id="PTHR30346">
    <property type="entry name" value="TRANSCRIPTIONAL DUAL REGULATOR HCAR-RELATED"/>
    <property type="match status" value="1"/>
</dbReference>
<dbReference type="EMBL" id="JBHTIO010000017">
    <property type="protein sequence ID" value="MFD0896821.1"/>
    <property type="molecule type" value="Genomic_DNA"/>
</dbReference>
<dbReference type="InterPro" id="IPR036388">
    <property type="entry name" value="WH-like_DNA-bd_sf"/>
</dbReference>
<dbReference type="PANTHER" id="PTHR30346:SF0">
    <property type="entry name" value="HCA OPERON TRANSCRIPTIONAL ACTIVATOR HCAR"/>
    <property type="match status" value="1"/>
</dbReference>
<evidence type="ECO:0000259" key="5">
    <source>
        <dbReference type="PROSITE" id="PS50931"/>
    </source>
</evidence>
<gene>
    <name evidence="6" type="ORF">ACFQZ7_03600</name>
</gene>
<evidence type="ECO:0000313" key="6">
    <source>
        <dbReference type="EMBL" id="MFD0896821.1"/>
    </source>
</evidence>
<keyword evidence="7" id="KW-1185">Reference proteome</keyword>
<sequence length="303" mass="34169">MDSDKLKTFLLVAQLGSFEKAAQAQYRSQRAVSKKITSLEQEVGIQLFTRKTNRITLTAAGQYFIGTAQDLLQSYQSALQQLQTVDQQTTVLRVGYFSIFEAALVQRSLKKLQQKIPTSQFVLQELSNEHLTESIINDNLDLAFSINFGIDPLALTSGLASFNLYQNQMVLGLSPLNPLAKQTVITQNDLQRQPILYYSPEGSTFLLESFLANNPGIQNYEHIQRVPSFEQMQLLVALNQALAFYPQGLLHANILANLEHNREITFRPISAPASQQTYAIIAFYKPTNQNPLLKQFIQLNRPD</sequence>
<evidence type="ECO:0000313" key="7">
    <source>
        <dbReference type="Proteomes" id="UP001597104"/>
    </source>
</evidence>
<feature type="domain" description="HTH lysR-type" evidence="5">
    <location>
        <begin position="1"/>
        <end position="58"/>
    </location>
</feature>
<dbReference type="SUPFAM" id="SSF46785">
    <property type="entry name" value="Winged helix' DNA-binding domain"/>
    <property type="match status" value="1"/>
</dbReference>
<dbReference type="Proteomes" id="UP001597104">
    <property type="component" value="Unassembled WGS sequence"/>
</dbReference>
<comment type="similarity">
    <text evidence="1">Belongs to the LysR transcriptional regulatory family.</text>
</comment>
<dbReference type="Gene3D" id="3.40.190.290">
    <property type="match status" value="1"/>
</dbReference>